<evidence type="ECO:0000313" key="3">
    <source>
        <dbReference type="Proteomes" id="UP001162031"/>
    </source>
</evidence>
<dbReference type="AlphaFoldDB" id="A0AAV0U246"/>
<dbReference type="EMBL" id="CANTFL010001017">
    <property type="protein sequence ID" value="CAI5730103.1"/>
    <property type="molecule type" value="Genomic_DNA"/>
</dbReference>
<dbReference type="Proteomes" id="UP001162031">
    <property type="component" value="Unassembled WGS sequence"/>
</dbReference>
<evidence type="ECO:0000313" key="2">
    <source>
        <dbReference type="EMBL" id="CAI5730103.1"/>
    </source>
</evidence>
<evidence type="ECO:0000256" key="1">
    <source>
        <dbReference type="SAM" id="MobiDB-lite"/>
    </source>
</evidence>
<feature type="compositionally biased region" description="Basic and acidic residues" evidence="1">
    <location>
        <begin position="424"/>
        <end position="438"/>
    </location>
</feature>
<protein>
    <recommendedName>
        <fullName evidence="4">THUMP domain-containing protein</fullName>
    </recommendedName>
</protein>
<organism evidence="2 3">
    <name type="scientific">Hyaloperonospora brassicae</name>
    <name type="common">Brassica downy mildew</name>
    <name type="synonym">Peronospora brassicae</name>
    <dbReference type="NCBI Taxonomy" id="162125"/>
    <lineage>
        <taxon>Eukaryota</taxon>
        <taxon>Sar</taxon>
        <taxon>Stramenopiles</taxon>
        <taxon>Oomycota</taxon>
        <taxon>Peronosporomycetes</taxon>
        <taxon>Peronosporales</taxon>
        <taxon>Peronosporaceae</taxon>
        <taxon>Hyaloperonospora</taxon>
    </lineage>
</organism>
<reference evidence="2" key="1">
    <citation type="submission" date="2022-12" db="EMBL/GenBank/DDBJ databases">
        <authorList>
            <person name="Webb A."/>
        </authorList>
    </citation>
    <scope>NUCLEOTIDE SEQUENCE</scope>
    <source>
        <strain evidence="2">Hp1</strain>
    </source>
</reference>
<feature type="compositionally biased region" description="Basic and acidic residues" evidence="1">
    <location>
        <begin position="1"/>
        <end position="15"/>
    </location>
</feature>
<proteinExistence type="predicted"/>
<keyword evidence="3" id="KW-1185">Reference proteome</keyword>
<sequence length="455" mass="51026">MSNNQRPDRRPRTDPFPRVGSTRKPDTPSGPSPRKTTLPPAHEVKALRREAKRLDEQFTALCAKWKAALPQQDVLLAACTAAKQKTVTAHVEQLNGQLKEELLHQQLYFSSLQQKLTEAPLWSRSVFCQELFDRLHGYLHLEGVDLEDHKKTLHARFEVAVRLAPDLVEALTREFVPLTLPNLPFSRTSTAATTLPVPKTAGARSDEASGCGTLVSNVFVCKAPASVCIPQIFHTLVNKLTNTSIELEQRLGVLFEIQSEVQVGPSTYYARVERKDGDMHGARANQAWTSKLVSDDLAVIVTDFVDEDDKEAVDAAQRKARAGPGDCREGVAPSSMPPALQLGLRTETCMMLTIARVTDPEHQVPIVLLRRLRVHRYNLPPDSPAIRRELHKLLPYFNGDFHMTMLSDAYRNRKNEDPMVVPCRPRDRLKTEGMKVLEHDDESDDSDDRSSIDAR</sequence>
<feature type="region of interest" description="Disordered" evidence="1">
    <location>
        <begin position="417"/>
        <end position="455"/>
    </location>
</feature>
<comment type="caution">
    <text evidence="2">The sequence shown here is derived from an EMBL/GenBank/DDBJ whole genome shotgun (WGS) entry which is preliminary data.</text>
</comment>
<evidence type="ECO:0008006" key="4">
    <source>
        <dbReference type="Google" id="ProtNLM"/>
    </source>
</evidence>
<feature type="region of interest" description="Disordered" evidence="1">
    <location>
        <begin position="1"/>
        <end position="41"/>
    </location>
</feature>
<name>A0AAV0U246_HYABA</name>
<accession>A0AAV0U246</accession>
<gene>
    <name evidence="2" type="ORF">HBR001_LOCUS4741</name>
</gene>